<dbReference type="Pfam" id="PF20102">
    <property type="entry name" value="DUF6492"/>
    <property type="match status" value="1"/>
</dbReference>
<accession>A0A410WZG4</accession>
<dbReference type="Proteomes" id="UP001527202">
    <property type="component" value="Unassembled WGS sequence"/>
</dbReference>
<evidence type="ECO:0000313" key="3">
    <source>
        <dbReference type="Proteomes" id="UP000288943"/>
    </source>
</evidence>
<keyword evidence="4" id="KW-1185">Reference proteome</keyword>
<dbReference type="KEGG" id="pchi:PC41400_20065"/>
<name>A0A410WZG4_9BACL</name>
<sequence>MSEVSGTGRTPIDVLIPAIDKDLETLPFVIDGLRRHVQHPIGSIYIVSPDSPRIKKLCKDKKCKFVHENSVLPLTKKDIRYRSNRWDRSGWLYQQLLKLNGDKICGNRYFLVTDADTVLIRPHRFLENGKQVFFTRNWSHQEYFRIHAKLLGQKAVSRPSYVNHYMLYDKVKLSRLKKAITARHKMPWYRAILKNLNTTKQFGFSEFETYGNFVRAQYPGTSLLKRSLNKEFKKSIRFVPHSEREKWAGKFRSLSFHKRGGYYFKAKKAK</sequence>
<dbReference type="EMBL" id="CP026520">
    <property type="protein sequence ID" value="QAV19828.1"/>
    <property type="molecule type" value="Genomic_DNA"/>
</dbReference>
<dbReference type="InterPro" id="IPR045499">
    <property type="entry name" value="DUF6492"/>
</dbReference>
<reference evidence="2 3" key="1">
    <citation type="submission" date="2018-01" db="EMBL/GenBank/DDBJ databases">
        <title>The whole genome sequencing and assembly of Paenibacillus chitinolyticus KCCM 41400 strain.</title>
        <authorList>
            <person name="Kim J.-Y."/>
            <person name="Park M.-K."/>
            <person name="Lee Y.-J."/>
            <person name="Yi H."/>
            <person name="Bahn Y.-S."/>
            <person name="Kim J.F."/>
            <person name="Lee D.-W."/>
        </authorList>
    </citation>
    <scope>NUCLEOTIDE SEQUENCE [LARGE SCALE GENOMIC DNA]</scope>
    <source>
        <strain evidence="2 3">KCCM 41400</strain>
    </source>
</reference>
<evidence type="ECO:0000313" key="2">
    <source>
        <dbReference type="EMBL" id="QAV19828.1"/>
    </source>
</evidence>
<gene>
    <name evidence="1" type="ORF">M5X16_13850</name>
    <name evidence="2" type="ORF">PC41400_20065</name>
</gene>
<proteinExistence type="predicted"/>
<dbReference type="GeneID" id="95377090"/>
<evidence type="ECO:0000313" key="1">
    <source>
        <dbReference type="EMBL" id="MCY9596858.1"/>
    </source>
</evidence>
<protein>
    <submittedName>
        <fullName evidence="1">DUF6492 family protein</fullName>
    </submittedName>
</protein>
<organism evidence="2 3">
    <name type="scientific">Paenibacillus chitinolyticus</name>
    <dbReference type="NCBI Taxonomy" id="79263"/>
    <lineage>
        <taxon>Bacteria</taxon>
        <taxon>Bacillati</taxon>
        <taxon>Bacillota</taxon>
        <taxon>Bacilli</taxon>
        <taxon>Bacillales</taxon>
        <taxon>Paenibacillaceae</taxon>
        <taxon>Paenibacillus</taxon>
    </lineage>
</organism>
<reference evidence="1 4" key="2">
    <citation type="submission" date="2022-05" db="EMBL/GenBank/DDBJ databases">
        <title>Genome Sequencing of Bee-Associated Microbes.</title>
        <authorList>
            <person name="Dunlap C."/>
        </authorList>
    </citation>
    <scope>NUCLEOTIDE SEQUENCE [LARGE SCALE GENOMIC DNA]</scope>
    <source>
        <strain evidence="1 4">NRRL B-23120</strain>
    </source>
</reference>
<dbReference type="RefSeq" id="WP_042227186.1">
    <property type="nucleotide sequence ID" value="NZ_CP026520.1"/>
</dbReference>
<dbReference type="EMBL" id="JAMDMJ010000015">
    <property type="protein sequence ID" value="MCY9596858.1"/>
    <property type="molecule type" value="Genomic_DNA"/>
</dbReference>
<evidence type="ECO:0000313" key="4">
    <source>
        <dbReference type="Proteomes" id="UP001527202"/>
    </source>
</evidence>
<dbReference type="OrthoDB" id="5323158at2"/>
<dbReference type="Proteomes" id="UP000288943">
    <property type="component" value="Chromosome"/>
</dbReference>
<dbReference type="AlphaFoldDB" id="A0A410WZG4"/>